<dbReference type="InterPro" id="IPR037518">
    <property type="entry name" value="MPN"/>
</dbReference>
<dbReference type="CDD" id="cd08071">
    <property type="entry name" value="MPN_DUF2466"/>
    <property type="match status" value="1"/>
</dbReference>
<evidence type="ECO:0000259" key="6">
    <source>
        <dbReference type="PROSITE" id="PS50249"/>
    </source>
</evidence>
<keyword evidence="8" id="KW-1185">Reference proteome</keyword>
<dbReference type="NCBIfam" id="TIGR00608">
    <property type="entry name" value="radc"/>
    <property type="match status" value="1"/>
</dbReference>
<dbReference type="AlphaFoldDB" id="A0A8X6HIL0"/>
<dbReference type="EMBL" id="BMAO01008523">
    <property type="protein sequence ID" value="GFR24497.1"/>
    <property type="molecule type" value="Genomic_DNA"/>
</dbReference>
<dbReference type="OrthoDB" id="8115169at2759"/>
<dbReference type="GO" id="GO:0006508">
    <property type="term" value="P:proteolysis"/>
    <property type="evidence" value="ECO:0007669"/>
    <property type="project" value="UniProtKB-KW"/>
</dbReference>
<evidence type="ECO:0000313" key="8">
    <source>
        <dbReference type="Proteomes" id="UP000887116"/>
    </source>
</evidence>
<evidence type="ECO:0000313" key="7">
    <source>
        <dbReference type="EMBL" id="GFR24497.1"/>
    </source>
</evidence>
<name>A0A8X6HIL0_TRICU</name>
<keyword evidence="3" id="KW-0378">Hydrolase</keyword>
<evidence type="ECO:0000256" key="5">
    <source>
        <dbReference type="ARBA" id="ARBA00023049"/>
    </source>
</evidence>
<comment type="caution">
    <text evidence="7">The sequence shown here is derived from an EMBL/GenBank/DDBJ whole genome shotgun (WGS) entry which is preliminary data.</text>
</comment>
<evidence type="ECO:0000256" key="4">
    <source>
        <dbReference type="ARBA" id="ARBA00022833"/>
    </source>
</evidence>
<keyword evidence="4" id="KW-0862">Zinc</keyword>
<dbReference type="PROSITE" id="PS50249">
    <property type="entry name" value="MPN"/>
    <property type="match status" value="1"/>
</dbReference>
<evidence type="ECO:0000256" key="3">
    <source>
        <dbReference type="ARBA" id="ARBA00022801"/>
    </source>
</evidence>
<proteinExistence type="predicted"/>
<dbReference type="PANTHER" id="PTHR30471:SF3">
    <property type="entry name" value="UPF0758 PROTEIN YEES-RELATED"/>
    <property type="match status" value="1"/>
</dbReference>
<dbReference type="SUPFAM" id="SSF47781">
    <property type="entry name" value="RuvA domain 2-like"/>
    <property type="match status" value="1"/>
</dbReference>
<gene>
    <name evidence="7" type="primary">FN0909</name>
    <name evidence="7" type="ORF">TNCT_413721</name>
</gene>
<dbReference type="InterPro" id="IPR001405">
    <property type="entry name" value="UPF0758"/>
</dbReference>
<evidence type="ECO:0000256" key="2">
    <source>
        <dbReference type="ARBA" id="ARBA00022723"/>
    </source>
</evidence>
<keyword evidence="5" id="KW-0482">Metalloprotease</keyword>
<dbReference type="GO" id="GO:0046872">
    <property type="term" value="F:metal ion binding"/>
    <property type="evidence" value="ECO:0007669"/>
    <property type="project" value="UniProtKB-KW"/>
</dbReference>
<dbReference type="Pfam" id="PF04002">
    <property type="entry name" value="RadC"/>
    <property type="match status" value="1"/>
</dbReference>
<dbReference type="InterPro" id="IPR010994">
    <property type="entry name" value="RuvA_2-like"/>
</dbReference>
<dbReference type="Gene3D" id="3.40.140.10">
    <property type="entry name" value="Cytidine Deaminase, domain 2"/>
    <property type="match status" value="1"/>
</dbReference>
<dbReference type="InterPro" id="IPR020891">
    <property type="entry name" value="UPF0758_CS"/>
</dbReference>
<evidence type="ECO:0000256" key="1">
    <source>
        <dbReference type="ARBA" id="ARBA00022670"/>
    </source>
</evidence>
<sequence length="226" mass="25732">MLTLEVFMNNSERKEKLETRILSSRGRSLLDHELLERTLSECEEGREVAKKLIELFSSLGRVINADFHELKNVTGMNDGAIASIFCLKEIFDRILKGKLKKLSILDNREELLKYFKTAIGQSRKESLRVIYLDRSGHLIYEYIQDCGTIDRVPLYVREIIKQGLLIDASSIAISHNHPSGDTEPSKEDEDNTLTLAATCENVGMKLIDHIIVTQKSHFSFYDSGLL</sequence>
<accession>A0A8X6HIL0</accession>
<organism evidence="7 8">
    <name type="scientific">Trichonephila clavata</name>
    <name type="common">Joro spider</name>
    <name type="synonym">Nephila clavata</name>
    <dbReference type="NCBI Taxonomy" id="2740835"/>
    <lineage>
        <taxon>Eukaryota</taxon>
        <taxon>Metazoa</taxon>
        <taxon>Ecdysozoa</taxon>
        <taxon>Arthropoda</taxon>
        <taxon>Chelicerata</taxon>
        <taxon>Arachnida</taxon>
        <taxon>Araneae</taxon>
        <taxon>Araneomorphae</taxon>
        <taxon>Entelegynae</taxon>
        <taxon>Araneoidea</taxon>
        <taxon>Nephilidae</taxon>
        <taxon>Trichonephila</taxon>
    </lineage>
</organism>
<keyword evidence="1" id="KW-0645">Protease</keyword>
<dbReference type="Proteomes" id="UP000887116">
    <property type="component" value="Unassembled WGS sequence"/>
</dbReference>
<protein>
    <submittedName>
        <fullName evidence="7">UPF0758 protein FN0909</fullName>
    </submittedName>
</protein>
<dbReference type="InterPro" id="IPR025657">
    <property type="entry name" value="RadC_JAB"/>
</dbReference>
<reference evidence="7" key="1">
    <citation type="submission" date="2020-07" db="EMBL/GenBank/DDBJ databases">
        <title>Multicomponent nature underlies the extraordinary mechanical properties of spider dragline silk.</title>
        <authorList>
            <person name="Kono N."/>
            <person name="Nakamura H."/>
            <person name="Mori M."/>
            <person name="Yoshida Y."/>
            <person name="Ohtoshi R."/>
            <person name="Malay A.D."/>
            <person name="Moran D.A.P."/>
            <person name="Tomita M."/>
            <person name="Numata K."/>
            <person name="Arakawa K."/>
        </authorList>
    </citation>
    <scope>NUCLEOTIDE SEQUENCE</scope>
</reference>
<dbReference type="PROSITE" id="PS01302">
    <property type="entry name" value="UPF0758"/>
    <property type="match status" value="1"/>
</dbReference>
<dbReference type="GO" id="GO:0008237">
    <property type="term" value="F:metallopeptidase activity"/>
    <property type="evidence" value="ECO:0007669"/>
    <property type="project" value="UniProtKB-KW"/>
</dbReference>
<feature type="domain" description="MPN" evidence="6">
    <location>
        <begin position="104"/>
        <end position="226"/>
    </location>
</feature>
<keyword evidence="2" id="KW-0479">Metal-binding</keyword>
<dbReference type="PANTHER" id="PTHR30471">
    <property type="entry name" value="DNA REPAIR PROTEIN RADC"/>
    <property type="match status" value="1"/>
</dbReference>